<comment type="caution">
    <text evidence="2">The sequence shown here is derived from an EMBL/GenBank/DDBJ whole genome shotgun (WGS) entry which is preliminary data.</text>
</comment>
<evidence type="ECO:0000313" key="3">
    <source>
        <dbReference type="Proteomes" id="UP000797356"/>
    </source>
</evidence>
<evidence type="ECO:0000313" key="2">
    <source>
        <dbReference type="EMBL" id="KAG1326717.1"/>
    </source>
</evidence>
<dbReference type="EMBL" id="CM017872">
    <property type="protein sequence ID" value="KAG1326717.1"/>
    <property type="molecule type" value="Genomic_DNA"/>
</dbReference>
<proteinExistence type="predicted"/>
<reference evidence="2" key="1">
    <citation type="journal article" date="2017" name="Gigascience">
        <title>The genome draft of coconut (Cocos nucifera).</title>
        <authorList>
            <person name="Xiao Y."/>
            <person name="Xu P."/>
            <person name="Fan H."/>
            <person name="Baudouin L."/>
            <person name="Xia W."/>
            <person name="Bocs S."/>
            <person name="Xu J."/>
            <person name="Li Q."/>
            <person name="Guo A."/>
            <person name="Zhou L."/>
            <person name="Li J."/>
            <person name="Wu Y."/>
            <person name="Ma Z."/>
            <person name="Armero A."/>
            <person name="Issali A.E."/>
            <person name="Liu N."/>
            <person name="Peng M."/>
            <person name="Yang Y."/>
        </authorList>
    </citation>
    <scope>NUCLEOTIDE SEQUENCE</scope>
    <source>
        <tissue evidence="2">Spear leaf of Hainan Tall coconut</tissue>
    </source>
</reference>
<gene>
    <name evidence="2" type="ORF">COCNU_01G006510</name>
</gene>
<organism evidence="2 3">
    <name type="scientific">Cocos nucifera</name>
    <name type="common">Coconut palm</name>
    <dbReference type="NCBI Taxonomy" id="13894"/>
    <lineage>
        <taxon>Eukaryota</taxon>
        <taxon>Viridiplantae</taxon>
        <taxon>Streptophyta</taxon>
        <taxon>Embryophyta</taxon>
        <taxon>Tracheophyta</taxon>
        <taxon>Spermatophyta</taxon>
        <taxon>Magnoliopsida</taxon>
        <taxon>Liliopsida</taxon>
        <taxon>Arecaceae</taxon>
        <taxon>Arecoideae</taxon>
        <taxon>Cocoseae</taxon>
        <taxon>Attaleinae</taxon>
        <taxon>Cocos</taxon>
    </lineage>
</organism>
<name>A0A8K0HU27_COCNU</name>
<sequence>MGRKKTMRGEVSVKETATTASLMEKMGLGRPTKKPDPDAQGLHKCCYDDGLGLYTESLGFESYCDGNVMAGGKRRWRWAAADREEEALILN</sequence>
<evidence type="ECO:0000256" key="1">
    <source>
        <dbReference type="SAM" id="MobiDB-lite"/>
    </source>
</evidence>
<feature type="region of interest" description="Disordered" evidence="1">
    <location>
        <begin position="1"/>
        <end position="40"/>
    </location>
</feature>
<protein>
    <submittedName>
        <fullName evidence="2">Uncharacterized protein</fullName>
    </submittedName>
</protein>
<dbReference type="AlphaFoldDB" id="A0A8K0HU27"/>
<keyword evidence="3" id="KW-1185">Reference proteome</keyword>
<accession>A0A8K0HU27</accession>
<reference evidence="2" key="2">
    <citation type="submission" date="2019-07" db="EMBL/GenBank/DDBJ databases">
        <authorList>
            <person name="Yang Y."/>
            <person name="Bocs S."/>
            <person name="Baudouin L."/>
        </authorList>
    </citation>
    <scope>NUCLEOTIDE SEQUENCE</scope>
    <source>
        <tissue evidence="2">Spear leaf of Hainan Tall coconut</tissue>
    </source>
</reference>
<dbReference type="Proteomes" id="UP000797356">
    <property type="component" value="Chromosome 1"/>
</dbReference>